<accession>A0AAV5UD88</accession>
<comment type="caution">
    <text evidence="3">The sequence shown here is derived from an EMBL/GenBank/DDBJ whole genome shotgun (WGS) entry which is preliminary data.</text>
</comment>
<dbReference type="GO" id="GO:0003993">
    <property type="term" value="F:acid phosphatase activity"/>
    <property type="evidence" value="ECO:0007669"/>
    <property type="project" value="UniProtKB-EC"/>
</dbReference>
<dbReference type="InterPro" id="IPR033379">
    <property type="entry name" value="Acid_Pase_AS"/>
</dbReference>
<dbReference type="Proteomes" id="UP001432027">
    <property type="component" value="Unassembled WGS sequence"/>
</dbReference>
<dbReference type="EMBL" id="BTSX01000006">
    <property type="protein sequence ID" value="GMT04502.1"/>
    <property type="molecule type" value="Genomic_DNA"/>
</dbReference>
<proteinExistence type="inferred from homology"/>
<dbReference type="Pfam" id="PF00328">
    <property type="entry name" value="His_Phos_2"/>
    <property type="match status" value="1"/>
</dbReference>
<organism evidence="3 4">
    <name type="scientific">Pristionchus entomophagus</name>
    <dbReference type="NCBI Taxonomy" id="358040"/>
    <lineage>
        <taxon>Eukaryota</taxon>
        <taxon>Metazoa</taxon>
        <taxon>Ecdysozoa</taxon>
        <taxon>Nematoda</taxon>
        <taxon>Chromadorea</taxon>
        <taxon>Rhabditida</taxon>
        <taxon>Rhabditina</taxon>
        <taxon>Diplogasteromorpha</taxon>
        <taxon>Diplogasteroidea</taxon>
        <taxon>Neodiplogasteridae</taxon>
        <taxon>Pristionchus</taxon>
    </lineage>
</organism>
<comment type="catalytic activity">
    <reaction evidence="1">
        <text>a phosphate monoester + H2O = an alcohol + phosphate</text>
        <dbReference type="Rhea" id="RHEA:15017"/>
        <dbReference type="ChEBI" id="CHEBI:15377"/>
        <dbReference type="ChEBI" id="CHEBI:30879"/>
        <dbReference type="ChEBI" id="CHEBI:43474"/>
        <dbReference type="ChEBI" id="CHEBI:67140"/>
        <dbReference type="EC" id="3.1.3.2"/>
    </reaction>
</comment>
<feature type="non-terminal residue" evidence="3">
    <location>
        <position position="1"/>
    </location>
</feature>
<dbReference type="Gene3D" id="3.40.50.1240">
    <property type="entry name" value="Phosphoglycerate mutase-like"/>
    <property type="match status" value="1"/>
</dbReference>
<dbReference type="PANTHER" id="PTHR11567">
    <property type="entry name" value="ACID PHOSPHATASE-RELATED"/>
    <property type="match status" value="1"/>
</dbReference>
<evidence type="ECO:0000256" key="2">
    <source>
        <dbReference type="ARBA" id="ARBA00005375"/>
    </source>
</evidence>
<protein>
    <recommendedName>
        <fullName evidence="5">Phosphatase</fullName>
    </recommendedName>
</protein>
<keyword evidence="4" id="KW-1185">Reference proteome</keyword>
<dbReference type="PROSITE" id="PS00616">
    <property type="entry name" value="HIS_ACID_PHOSPHAT_1"/>
    <property type="match status" value="1"/>
</dbReference>
<dbReference type="AlphaFoldDB" id="A0AAV5UD88"/>
<name>A0AAV5UD88_9BILA</name>
<sequence length="413" mass="46445">ILLHIRPLFISDVNIPILFSLPAPHSSLSSHGSDMFPVLSLLLSYFLSSATAQKLVFAQTLWRHGARIPTGTYPSDPYQESFWGAPWGELTTNGMQQHFIQGQRLRQRYMTETGLLNPKYSRYETTIRSADTPRCIQSALANFAAFYSNSPTYPLDTNGWPSAWTPIPVHSMPKNEDRELEPGVSCPRATQLANSRENQPAFQNFLASNWQLFATINTNAGRIYEANMQTLFELIGSLSVERDDFNLTMPSWVTDQFYYSLKSAVEYGEDYTAGAAGFGLPEDTDLLKLRGGFMLKAFVDNIKDVIGNLTTTKYYVFSGHDTIERQLLYCLGVKNSVIGMGIPYYASMIANELWMKDGQYFVKFLFSANADSELKDFTSLIPPCKSDVCPLNAFLQYVQKYLPADASKECAIH</sequence>
<gene>
    <name evidence="3" type="ORF">PENTCL1PPCAC_26676</name>
</gene>
<dbReference type="InterPro" id="IPR050645">
    <property type="entry name" value="Histidine_acid_phosphatase"/>
</dbReference>
<comment type="similarity">
    <text evidence="2">Belongs to the histidine acid phosphatase family.</text>
</comment>
<dbReference type="InterPro" id="IPR000560">
    <property type="entry name" value="His_Pase_clade-2"/>
</dbReference>
<reference evidence="3" key="1">
    <citation type="submission" date="2023-10" db="EMBL/GenBank/DDBJ databases">
        <title>Genome assembly of Pristionchus species.</title>
        <authorList>
            <person name="Yoshida K."/>
            <person name="Sommer R.J."/>
        </authorList>
    </citation>
    <scope>NUCLEOTIDE SEQUENCE</scope>
    <source>
        <strain evidence="3">RS0144</strain>
    </source>
</reference>
<evidence type="ECO:0000256" key="1">
    <source>
        <dbReference type="ARBA" id="ARBA00000032"/>
    </source>
</evidence>
<dbReference type="PANTHER" id="PTHR11567:SF210">
    <property type="entry name" value="ACID PHOSPHATASE 5-RELATED"/>
    <property type="match status" value="1"/>
</dbReference>
<evidence type="ECO:0000313" key="3">
    <source>
        <dbReference type="EMBL" id="GMT04502.1"/>
    </source>
</evidence>
<dbReference type="SUPFAM" id="SSF53254">
    <property type="entry name" value="Phosphoglycerate mutase-like"/>
    <property type="match status" value="1"/>
</dbReference>
<evidence type="ECO:0008006" key="5">
    <source>
        <dbReference type="Google" id="ProtNLM"/>
    </source>
</evidence>
<evidence type="ECO:0000313" key="4">
    <source>
        <dbReference type="Proteomes" id="UP001432027"/>
    </source>
</evidence>
<dbReference type="CDD" id="cd07061">
    <property type="entry name" value="HP_HAP_like"/>
    <property type="match status" value="1"/>
</dbReference>
<dbReference type="InterPro" id="IPR029033">
    <property type="entry name" value="His_PPase_superfam"/>
</dbReference>